<dbReference type="Pfam" id="PF03992">
    <property type="entry name" value="ABM"/>
    <property type="match status" value="1"/>
</dbReference>
<protein>
    <submittedName>
        <fullName evidence="2">Quinol monooxygenase YgiN</fullName>
    </submittedName>
</protein>
<accession>A0A7W9Y6W9</accession>
<dbReference type="SUPFAM" id="SSF54909">
    <property type="entry name" value="Dimeric alpha+beta barrel"/>
    <property type="match status" value="1"/>
</dbReference>
<evidence type="ECO:0000313" key="3">
    <source>
        <dbReference type="Proteomes" id="UP000547879"/>
    </source>
</evidence>
<dbReference type="Gene3D" id="3.30.70.100">
    <property type="match status" value="1"/>
</dbReference>
<dbReference type="InterPro" id="IPR007138">
    <property type="entry name" value="ABM_dom"/>
</dbReference>
<dbReference type="AlphaFoldDB" id="A0A7W9Y6W9"/>
<dbReference type="RefSeq" id="WP_183992177.1">
    <property type="nucleotide sequence ID" value="NZ_BMHW01000002.1"/>
</dbReference>
<dbReference type="InterPro" id="IPR050744">
    <property type="entry name" value="AI-2_Isomerase_LsrG"/>
</dbReference>
<evidence type="ECO:0000313" key="2">
    <source>
        <dbReference type="EMBL" id="MBB6162273.1"/>
    </source>
</evidence>
<evidence type="ECO:0000259" key="1">
    <source>
        <dbReference type="PROSITE" id="PS51725"/>
    </source>
</evidence>
<keyword evidence="2" id="KW-0503">Monooxygenase</keyword>
<feature type="domain" description="ABM" evidence="1">
    <location>
        <begin position="6"/>
        <end position="94"/>
    </location>
</feature>
<organism evidence="2 3">
    <name type="scientific">Rhizobium wenxiniae</name>
    <dbReference type="NCBI Taxonomy" id="1737357"/>
    <lineage>
        <taxon>Bacteria</taxon>
        <taxon>Pseudomonadati</taxon>
        <taxon>Pseudomonadota</taxon>
        <taxon>Alphaproteobacteria</taxon>
        <taxon>Hyphomicrobiales</taxon>
        <taxon>Rhizobiaceae</taxon>
        <taxon>Rhizobium/Agrobacterium group</taxon>
        <taxon>Rhizobium</taxon>
    </lineage>
</organism>
<reference evidence="2 3" key="1">
    <citation type="submission" date="2020-08" db="EMBL/GenBank/DDBJ databases">
        <title>Genomic Encyclopedia of Type Strains, Phase IV (KMG-IV): sequencing the most valuable type-strain genomes for metagenomic binning, comparative biology and taxonomic classification.</title>
        <authorList>
            <person name="Goeker M."/>
        </authorList>
    </citation>
    <scope>NUCLEOTIDE SEQUENCE [LARGE SCALE GENOMIC DNA]</scope>
    <source>
        <strain evidence="2 3">DSM 100734</strain>
    </source>
</reference>
<proteinExistence type="predicted"/>
<dbReference type="EMBL" id="JACHEG010000002">
    <property type="protein sequence ID" value="MBB6162273.1"/>
    <property type="molecule type" value="Genomic_DNA"/>
</dbReference>
<dbReference type="GO" id="GO:0004497">
    <property type="term" value="F:monooxygenase activity"/>
    <property type="evidence" value="ECO:0007669"/>
    <property type="project" value="UniProtKB-KW"/>
</dbReference>
<dbReference type="PANTHER" id="PTHR33336">
    <property type="entry name" value="QUINOL MONOOXYGENASE YGIN-RELATED"/>
    <property type="match status" value="1"/>
</dbReference>
<keyword evidence="2" id="KW-0560">Oxidoreductase</keyword>
<dbReference type="Proteomes" id="UP000547879">
    <property type="component" value="Unassembled WGS sequence"/>
</dbReference>
<keyword evidence="3" id="KW-1185">Reference proteome</keyword>
<dbReference type="PROSITE" id="PS51725">
    <property type="entry name" value="ABM"/>
    <property type="match status" value="1"/>
</dbReference>
<comment type="caution">
    <text evidence="2">The sequence shown here is derived from an EMBL/GenBank/DDBJ whole genome shotgun (WGS) entry which is preliminary data.</text>
</comment>
<name>A0A7W9Y6W9_9HYPH</name>
<sequence length="99" mass="10979">MIENNTKIVAILTALPGKASELQALLSDTAPSCRAEPGNLRWDVWQDRANPERFILDELYIDAGAVEAHRETPHFKNYASKINSLAERTAYVVTPVDLG</sequence>
<gene>
    <name evidence="2" type="ORF">HNQ72_002091</name>
</gene>
<dbReference type="InterPro" id="IPR011008">
    <property type="entry name" value="Dimeric_a/b-barrel"/>
</dbReference>
<dbReference type="PANTHER" id="PTHR33336:SF3">
    <property type="entry name" value="ABM DOMAIN-CONTAINING PROTEIN"/>
    <property type="match status" value="1"/>
</dbReference>